<feature type="domain" description="Phage tail collar" evidence="2">
    <location>
        <begin position="7"/>
        <end position="63"/>
    </location>
</feature>
<feature type="compositionally biased region" description="Low complexity" evidence="1">
    <location>
        <begin position="110"/>
        <end position="121"/>
    </location>
</feature>
<gene>
    <name evidence="3" type="ORF">MGWOODY_Smn2705</name>
</gene>
<feature type="region of interest" description="Disordered" evidence="1">
    <location>
        <begin position="106"/>
        <end position="130"/>
    </location>
</feature>
<dbReference type="Pfam" id="PF07484">
    <property type="entry name" value="Collar"/>
    <property type="match status" value="1"/>
</dbReference>
<evidence type="ECO:0000256" key="1">
    <source>
        <dbReference type="SAM" id="MobiDB-lite"/>
    </source>
</evidence>
<dbReference type="InterPro" id="IPR037053">
    <property type="entry name" value="Phage_tail_collar_dom_sf"/>
</dbReference>
<name>A0A160TI43_9ZZZZ</name>
<dbReference type="EMBL" id="CZQE01000103">
    <property type="protein sequence ID" value="CUS44031.1"/>
    <property type="molecule type" value="Genomic_DNA"/>
</dbReference>
<protein>
    <submittedName>
        <fullName evidence="3">Microcystin dependent protein</fullName>
    </submittedName>
</protein>
<sequence>MSNPYLGEVRIFAGNFNPRGWAFCRGQLLAIAQNDALYALVGTTFGGDGQTTFGLPDLQGRIPIGQGQGPGLASYVLGQASGTEGVVLTINQMPTHSHAMYASTVKGDQPTPVTTSVPASPDQGNPNTTATYYVQPGPNPLTPSTLAPTTIGSQGGNQPHDNIMPSLCLNYIIALQGVFPSRN</sequence>
<accession>A0A160TI43</accession>
<organism evidence="3">
    <name type="scientific">hydrothermal vent metagenome</name>
    <dbReference type="NCBI Taxonomy" id="652676"/>
    <lineage>
        <taxon>unclassified sequences</taxon>
        <taxon>metagenomes</taxon>
        <taxon>ecological metagenomes</taxon>
    </lineage>
</organism>
<evidence type="ECO:0000313" key="3">
    <source>
        <dbReference type="EMBL" id="CUS44031.1"/>
    </source>
</evidence>
<dbReference type="SUPFAM" id="SSF88874">
    <property type="entry name" value="Receptor-binding domain of short tail fibre protein gp12"/>
    <property type="match status" value="1"/>
</dbReference>
<evidence type="ECO:0000259" key="2">
    <source>
        <dbReference type="Pfam" id="PF07484"/>
    </source>
</evidence>
<dbReference type="InterPro" id="IPR011083">
    <property type="entry name" value="Phage_tail_collar_dom"/>
</dbReference>
<dbReference type="Gene3D" id="3.90.1340.10">
    <property type="entry name" value="Phage tail collar domain"/>
    <property type="match status" value="1"/>
</dbReference>
<reference evidence="3" key="1">
    <citation type="submission" date="2015-10" db="EMBL/GenBank/DDBJ databases">
        <authorList>
            <person name="Gilbert D.G."/>
        </authorList>
    </citation>
    <scope>NUCLEOTIDE SEQUENCE</scope>
</reference>
<dbReference type="AlphaFoldDB" id="A0A160TI43"/>
<proteinExistence type="predicted"/>